<name>A0AAN9VL07_9ORTH</name>
<reference evidence="7 8" key="1">
    <citation type="submission" date="2024-03" db="EMBL/GenBank/DDBJ databases">
        <title>The genome assembly and annotation of the cricket Gryllus longicercus Weissman &amp; Gray.</title>
        <authorList>
            <person name="Szrajer S."/>
            <person name="Gray D."/>
            <person name="Ylla G."/>
        </authorList>
    </citation>
    <scope>NUCLEOTIDE SEQUENCE [LARGE SCALE GENOMIC DNA]</scope>
    <source>
        <strain evidence="7">DAG 2021-001</strain>
        <tissue evidence="7">Whole body minus gut</tissue>
    </source>
</reference>
<dbReference type="Proteomes" id="UP001378592">
    <property type="component" value="Unassembled WGS sequence"/>
</dbReference>
<dbReference type="PANTHER" id="PTHR12517:SF0">
    <property type="entry name" value="INTERMEMBRANE LIPID TRANSFER PROTEIN VPS13B"/>
    <property type="match status" value="1"/>
</dbReference>
<comment type="similarity">
    <text evidence="1">Belongs to the VPS13 family.</text>
</comment>
<feature type="region of interest" description="Disordered" evidence="4">
    <location>
        <begin position="1343"/>
        <end position="1379"/>
    </location>
</feature>
<protein>
    <recommendedName>
        <fullName evidence="9">Vacuolar protein sorting-associated protein 13B</fullName>
    </recommendedName>
</protein>
<evidence type="ECO:0000259" key="5">
    <source>
        <dbReference type="Pfam" id="PF12624"/>
    </source>
</evidence>
<dbReference type="PANTHER" id="PTHR12517">
    <property type="entry name" value="VACUOLAR PROTEIN SORTING-ASSOCIATED PROTEIN 13B"/>
    <property type="match status" value="1"/>
</dbReference>
<evidence type="ECO:0000256" key="4">
    <source>
        <dbReference type="SAM" id="MobiDB-lite"/>
    </source>
</evidence>
<comment type="caution">
    <text evidence="7">The sequence shown here is derived from an EMBL/GenBank/DDBJ whole genome shotgun (WGS) entry which is preliminary data.</text>
</comment>
<organism evidence="7 8">
    <name type="scientific">Gryllus longicercus</name>
    <dbReference type="NCBI Taxonomy" id="2509291"/>
    <lineage>
        <taxon>Eukaryota</taxon>
        <taxon>Metazoa</taxon>
        <taxon>Ecdysozoa</taxon>
        <taxon>Arthropoda</taxon>
        <taxon>Hexapoda</taxon>
        <taxon>Insecta</taxon>
        <taxon>Pterygota</taxon>
        <taxon>Neoptera</taxon>
        <taxon>Polyneoptera</taxon>
        <taxon>Orthoptera</taxon>
        <taxon>Ensifera</taxon>
        <taxon>Gryllidea</taxon>
        <taxon>Grylloidea</taxon>
        <taxon>Gryllidae</taxon>
        <taxon>Gryllinae</taxon>
        <taxon>Gryllus</taxon>
    </lineage>
</organism>
<feature type="region of interest" description="Disordered" evidence="4">
    <location>
        <begin position="1197"/>
        <end position="1240"/>
    </location>
</feature>
<feature type="compositionally biased region" description="Basic and acidic residues" evidence="4">
    <location>
        <begin position="957"/>
        <end position="968"/>
    </location>
</feature>
<keyword evidence="8" id="KW-1185">Reference proteome</keyword>
<gene>
    <name evidence="7" type="ORF">R5R35_010763</name>
</gene>
<proteinExistence type="inferred from homology"/>
<feature type="compositionally biased region" description="Low complexity" evidence="4">
    <location>
        <begin position="1417"/>
        <end position="1442"/>
    </location>
</feature>
<evidence type="ECO:0000256" key="2">
    <source>
        <dbReference type="ARBA" id="ARBA00022448"/>
    </source>
</evidence>
<feature type="compositionally biased region" description="Basic and acidic residues" evidence="4">
    <location>
        <begin position="2081"/>
        <end position="2093"/>
    </location>
</feature>
<evidence type="ECO:0000256" key="1">
    <source>
        <dbReference type="ARBA" id="ARBA00006545"/>
    </source>
</evidence>
<accession>A0AAN9VL07</accession>
<evidence type="ECO:0000313" key="8">
    <source>
        <dbReference type="Proteomes" id="UP001378592"/>
    </source>
</evidence>
<evidence type="ECO:0000259" key="6">
    <source>
        <dbReference type="Pfam" id="PF25036"/>
    </source>
</evidence>
<feature type="region of interest" description="Disordered" evidence="4">
    <location>
        <begin position="2307"/>
        <end position="2335"/>
    </location>
</feature>
<dbReference type="GO" id="GO:0006869">
    <property type="term" value="P:lipid transport"/>
    <property type="evidence" value="ECO:0007669"/>
    <property type="project" value="UniProtKB-KW"/>
</dbReference>
<dbReference type="Pfam" id="PF25036">
    <property type="entry name" value="VPS13_VAB"/>
    <property type="match status" value="1"/>
</dbReference>
<dbReference type="InterPro" id="IPR039782">
    <property type="entry name" value="VPS13B"/>
</dbReference>
<dbReference type="EMBL" id="JAZDUA010000245">
    <property type="protein sequence ID" value="KAK7863012.1"/>
    <property type="molecule type" value="Genomic_DNA"/>
</dbReference>
<feature type="compositionally biased region" description="Low complexity" evidence="4">
    <location>
        <begin position="2314"/>
        <end position="2332"/>
    </location>
</feature>
<evidence type="ECO:0000256" key="3">
    <source>
        <dbReference type="ARBA" id="ARBA00023055"/>
    </source>
</evidence>
<feature type="region of interest" description="Disordered" evidence="4">
    <location>
        <begin position="2065"/>
        <end position="2097"/>
    </location>
</feature>
<evidence type="ECO:0008006" key="9">
    <source>
        <dbReference type="Google" id="ProtNLM"/>
    </source>
</evidence>
<dbReference type="InterPro" id="IPR026854">
    <property type="entry name" value="VPS13_N"/>
</dbReference>
<keyword evidence="3" id="KW-0445">Lipid transport</keyword>
<keyword evidence="2" id="KW-0813">Transport</keyword>
<feature type="domain" description="Vacuolar protein sorting-associated protein 13 VPS13 adaptor binding" evidence="6">
    <location>
        <begin position="2677"/>
        <end position="2747"/>
    </location>
</feature>
<feature type="region of interest" description="Disordered" evidence="4">
    <location>
        <begin position="1828"/>
        <end position="1850"/>
    </location>
</feature>
<feature type="region of interest" description="Disordered" evidence="4">
    <location>
        <begin position="98"/>
        <end position="127"/>
    </location>
</feature>
<dbReference type="InterPro" id="IPR009543">
    <property type="entry name" value="VPS13_VAB"/>
</dbReference>
<feature type="domain" description="Chorein N-terminal" evidence="5">
    <location>
        <begin position="5"/>
        <end position="244"/>
    </location>
</feature>
<feature type="region of interest" description="Disordered" evidence="4">
    <location>
        <begin position="929"/>
        <end position="993"/>
    </location>
</feature>
<evidence type="ECO:0000313" key="7">
    <source>
        <dbReference type="EMBL" id="KAK7863012.1"/>
    </source>
</evidence>
<dbReference type="Pfam" id="PF12624">
    <property type="entry name" value="VPS13_N"/>
    <property type="match status" value="1"/>
</dbReference>
<feature type="region of interest" description="Disordered" evidence="4">
    <location>
        <begin position="1400"/>
        <end position="1442"/>
    </location>
</feature>
<feature type="compositionally biased region" description="Basic and acidic residues" evidence="4">
    <location>
        <begin position="984"/>
        <end position="993"/>
    </location>
</feature>
<sequence length="4184" mass="460285">MFKIESYITPILLSYVDKYIKNFRPEDSQVSLWGGDACFHNLDLRLEVLEEELQLPFSFVSGHIHELLFHVPWTKLASEPITITINTIECILKLRTDDQSSDDGARTNRSADTTKEKRRRRGGTKEDMVAAPPGYVQTLINKIVNNITIFCNNLILKYVEEDIVLSVNIKTVKVQSANEKWEPAFTEISQSHCMLRKLITLSDLTICLDKRNSSGKIEMYQEPLLYRCVMEMHLLQTYHSIKSKTAAVTRIDLRCFRMDFSLTEQQIPMLMRLFMLAVALQKRELQKEKCTAVETVAEVEIELGNESDEEEEESQDDTWADWAWSWMPSLMPAGDDSGNPDQQHGYSSHIFHLGVYIDLASISFKVTESTVERSYYGPRKVKFIPFLVIQMNGAFVDVVINGPSWFNLQVGLSFVSLEPCGDCFCGVKEMQSDCKAEELPYLSGGSDQKNYLLESLFDANAIENKGEKKSYNVSWDFHIATVTETLMLEKSPVFAFDLVYMLEIPEDISSERLSELESDLENSNLSEHSLMRLVVGPLDVRLRSGLFHRLTMVQCAASLYDYDPYSPPKPEPSHESLQPVSMDDFEALEANIPKQTIQLTLFKPTLKLYQSDHPVFDLAVLQSNRKRRKSSRVQPLLRCGFLPCVTVSCQCLDAKLVRPMYPQRLVGTVCQLPEPPEHMFDACHMQLNLKLVGMISQLQSGSHRQTVLLPSNLSYNQCTLLYPALWQNHELLREDRSLRAESITSVFTKPQFLILLNILQSTSEVKKASELLHNTSLLSDAFNAPGTEFLELSMDGLTARQVYTADTVACSLEVGAVKAFVLEGVRDNSAKLKQVQSLVLSGPDFPLTDTVFPTAVSDLWSKKPPQSLLTFTAQGPLDPNRQQHPPLVFFNVHPVSVCIDPLLWRWLLYVPGTIPFSVSCIPESCPTTIGSHTTPIPRRTRRPSEASSSHRSPNPRESVHSSSDREQAPLHLEQASPSPEPEESMAKETEEEKMPQAWFSREQLLCWFPVWRGLVISGDIAHCTIYLPTQSLSAVGASSIEDALSKSMHGTNSPDVLVICFPFMTLRSSSQRQGLHQYSSHLPVQLPENVWMENKVSFPWSMSLADISIYTIQKGKKLYFLKPCTATATVGISTKSQPQQNTLTSLGLCVHVDGTPIILAVSEEQVSLMMSVFSNLSEVQATFSSVKSQEFKSEVTMPSIAEPSTPVPTPTSPTIFRESSNSQDSPAIKPVGTEDSSEKGVPISFGTETVKVTAWMQCTLARLSVTLYAIKVNSHPLQTDLKLTLDMEDIMTSFDIQQIYVKAKLKVASANVRHFKRCRAPDQNVGEPSLWVPGPYLGLVMQAHEESSESAPTPPPHASTLHHLPHHRDSDEPSTSSAAANGSFLTVTFTRASCGNVHSRWGATQNRNANKKQGHNVSGKSVSGSQQQQSSKRTSSVPSTAAAAVGGANGTRFINEIVVKLQAMDFVLSPSTLGAFLAVVQPGMQGNSTKKEETPAIVVDSTSKNTVWLCANNLPLVYLDTQAVRVIIPANELMEVAGLHNVCMLQFENVTLSPQVENPLSRVLVRPDIYHWAEQAGILRIPGSGVEDRQYQLDVSGLNLSTGTWSELERVLARPSVSVVGTVGLPTGLRTMSENPALEWNQLQSHESIVPHVSLLPVVARADLCIVAAPAIVLEDNTLVCGHSLEVNALKDIEMSASTRQLLLGAALSIETLGLLEPLQQDEAPASVTRGCAQHSSPPAFHMVVKKPSTQGDAAAVVTADSGVESVDISSASNLPEDSVSGACCHIPEASSIPQNTLHGHEQSSRIRTARGDNCVVRNGKGALKGSFSSSTVPIGSSDGRSLRHGSKHNGRVGNVAQDIVPVEILFTSGSWSCLFYEVVDEYSKFGGFSLSRYIASKNQGALSTMENQSCAKSVCGCDEDTMSPNAPSPAKQTRPLLYLQLVQPHTFVSCQALTRKIQVSCFDVSVRTAGINQLSPRDIPAVEDFKSVLLETRGGDPHPGTGIPPSFLTVRWSRTLSKPPKLDVNMGRPTKVHISLSRINYMASVQKKLFECIEDIALLSQKKSKHSHQSFSPEQTVSSEKQEIPTDFRSSEVTESGFEVNGSRSCISSCGAFTDTVEQEDIEGSDMAVSVDNVAEDYASVVRGSTAPSETISGPAEWLHGLSAITISTEQIVIAITAVKDEEVGELLFNLSGMNGNLSAIATGTRGVPERISAHANVRCLTVTTKICGASHLLLNPWSFNVEGCVAWEAWHLKSPLVTLTVDSDCIFVDLGPDHLRSLLTIHAEYASLTGQMRAAPEPIPIPSFTIEDRLPSSSSSSTTTSSGSGNNGSNDLEQQYRDDLRAGAFQFVDAVAGGGSSRREEMPLPYQVVFTASPPTMAWRYPQPRALTRVEIFPVPFKVAQSPEDTLPNSGIERVLCELQCWSEVRLRWLRVVHFELSESETRRLQLKPPVLGSVGPAARMWRVRLAAHKDTDDEDENTADIDRQPTVTVCPRTLAACMRVDSFFSPALVPRIQVAVEVAKIEVSFQNHVSSSMHSRPMPPPLSRFTPDGLLPDKQTFAVASVGSVSLSVALWQSGKCSFDVGGLVRLDIIDYAFLTQHCALEPFRVQAQASITPGAYSGIELSCVSQPISLRFGAALAHTLAVSMQLWAESLPALAVPFGMTQDDPFQEPQVLLTRYVICNDTNRAVRFGQASTDEDLLLSSRQCHLYSWRSQKVKRQLKVSVDDGVWAWSKPFYIDAVGVQILPLDSPDADDVLSIVIKVSALSATQRQITITGQLIISNILSETFECKILPETEGALRQPQYLIAAGNSTSPTLLLSAAHNVVLRIRFKGLNSIWSGDIPLKVSPASGQPWLVKVPLMERGQFLSVWCRVFHQNVRGGTRVLAMLCPLYMIRSHLPVPVKVSIETPGLKVTMQTTLAGRGERQQLYCPGTIDHSHRLMLQLEQGALPSNPYVPLSYSMIDEQSFFRTSLEHVDVDHLAENPTGSEGPVWPFVNAGLSRQEWKNSEEQLQTFVQVAYRPLGPHCASLLVELRPWALLVNTLGVQVAIQSEDHIVCSVLSPGVAMPPRLESTFHLLMSSVSGDRSEVFGTGALQLARNDWDHLAFYMPHITGLIPQEGRMMVTGSGPPNLICVANLQSSMVDEIRILHIRPSCIFVNAGCFTSVRVALLATHKDERNVSYQSYLDNIEPVIIPAVEPSINLEQMEGTALVHWTVVTNAKSKGEEESVVEKDFAFYVVIDIGHGWSCPLYVGGNSPSRIQFSVPSDRADTSSKIITETFVLTFEEKDEQVLLTLHPENHPQILVYNKCNFKLVCAQGTSENNGCALRETEHLEWWCIVPEKSQAHYNLPDTARNFLSAQFVSTQSFLVFALVQDVLGEDLPIWSYGIDVNEPQERFLYLPGHGDVRVSLHVHCHTAYISVETVSHVEISARDIRARLLEHGSETESLPSEHVGGNRKVTIMDSIKDQDSSISSPPVSATKSSTSISSYNSALDHVVSEEAAFAHTEVTVTNVEPRMSAKLSHLESDALRSSLARFQEPPLSGSSRTVIMCFIKGFNITLLEDLPKESTGRTEVIVVNLDDLCISIEPGDIDEQNESQKFQILVGDLQIDNQMYQRGGFDFPVILMGQPTENARLRAMNRYFSLSAPAQRLIEQTSKYALLQMHFKLVIPRYGLTNVSTATHVRIIVGPLSAYIEDTLIMYLMDSLACFFPGVLVMTPEGPMVDRMVAGWRRALAVKVLQDALWRAQELAMPLRLHSLAIEPLSVLLSMHTSVKLYIALEEAPLQFNTFERKQLITTPYRLGHALTMHYLSGALFGLGWVVGSLELLGAPGGFARELGLGLRDFFTLPFQGIFHGPWAFLVGISHGSASLMRHITAGTLTSVTKLASSVARNLDRLTLDHEHLARAEEQRRHRPQGLTEGLMQGLAGFGISILGAVGGIAHHPIQTVMTNGPSPGGLVASVGRGLVGVVTKPLSGAAELVARAGEGLLYGAGWASLPEVRHNPIIDHTFCGVNSHLKYAWKLVGSGAAGKESLLFVTEATAITPSGAYEAVALVLCTHALFLVNLEDDTTKRILPLVEVSSFDHPSDPTLVCFQICTDDTLTPEVSSHDRVVDFVRRSTGLVHGAGFETQTDQESLRGTFVAGEGINTETPLTFFVNPQSRSYFLSLFSLIKRQCEGKGFTTL</sequence>